<dbReference type="Pfam" id="PF15767">
    <property type="entry name" value="ARMH4"/>
    <property type="match status" value="1"/>
</dbReference>
<keyword evidence="4" id="KW-1185">Reference proteome</keyword>
<feature type="compositionally biased region" description="Acidic residues" evidence="1">
    <location>
        <begin position="605"/>
        <end position="644"/>
    </location>
</feature>
<gene>
    <name evidence="3" type="primary">Armh4</name>
    <name evidence="3" type="ORF">CHRMAC_R03081</name>
</gene>
<feature type="compositionally biased region" description="Basic residues" evidence="1">
    <location>
        <begin position="737"/>
        <end position="747"/>
    </location>
</feature>
<feature type="non-terminal residue" evidence="3">
    <location>
        <position position="1"/>
    </location>
</feature>
<feature type="region of interest" description="Disordered" evidence="1">
    <location>
        <begin position="212"/>
        <end position="263"/>
    </location>
</feature>
<dbReference type="Proteomes" id="UP000524558">
    <property type="component" value="Unassembled WGS sequence"/>
</dbReference>
<organism evidence="3 4">
    <name type="scientific">Chroicocephalus maculipennis</name>
    <name type="common">Brown-hooded gull</name>
    <name type="synonym">Larus maculipennis</name>
    <dbReference type="NCBI Taxonomy" id="287016"/>
    <lineage>
        <taxon>Eukaryota</taxon>
        <taxon>Metazoa</taxon>
        <taxon>Chordata</taxon>
        <taxon>Craniata</taxon>
        <taxon>Vertebrata</taxon>
        <taxon>Euteleostomi</taxon>
        <taxon>Archelosauria</taxon>
        <taxon>Archosauria</taxon>
        <taxon>Dinosauria</taxon>
        <taxon>Saurischia</taxon>
        <taxon>Theropoda</taxon>
        <taxon>Coelurosauria</taxon>
        <taxon>Aves</taxon>
        <taxon>Neognathae</taxon>
        <taxon>Neoaves</taxon>
        <taxon>Charadriiformes</taxon>
        <taxon>Laridae</taxon>
        <taxon>Chroicocephalus</taxon>
    </lineage>
</organism>
<keyword evidence="2" id="KW-0472">Membrane</keyword>
<feature type="region of interest" description="Disordered" evidence="1">
    <location>
        <begin position="74"/>
        <end position="94"/>
    </location>
</feature>
<name>A0A7K5N017_CHRMC</name>
<dbReference type="AlphaFoldDB" id="A0A7K5N017"/>
<feature type="region of interest" description="Disordered" evidence="1">
    <location>
        <begin position="551"/>
        <end position="570"/>
    </location>
</feature>
<feature type="compositionally biased region" description="Polar residues" evidence="1">
    <location>
        <begin position="74"/>
        <end position="89"/>
    </location>
</feature>
<feature type="region of interest" description="Disordered" evidence="1">
    <location>
        <begin position="169"/>
        <end position="191"/>
    </location>
</feature>
<accession>A0A7K5N017</accession>
<keyword evidence="2" id="KW-1133">Transmembrane helix</keyword>
<feature type="compositionally biased region" description="Polar residues" evidence="1">
    <location>
        <begin position="556"/>
        <end position="569"/>
    </location>
</feature>
<proteinExistence type="predicted"/>
<evidence type="ECO:0000313" key="4">
    <source>
        <dbReference type="Proteomes" id="UP000524558"/>
    </source>
</evidence>
<feature type="transmembrane region" description="Helical" evidence="2">
    <location>
        <begin position="702"/>
        <end position="727"/>
    </location>
</feature>
<evidence type="ECO:0000313" key="3">
    <source>
        <dbReference type="EMBL" id="NWT36179.1"/>
    </source>
</evidence>
<reference evidence="3 4" key="1">
    <citation type="submission" date="2019-09" db="EMBL/GenBank/DDBJ databases">
        <title>Bird 10,000 Genomes (B10K) Project - Family phase.</title>
        <authorList>
            <person name="Zhang G."/>
        </authorList>
    </citation>
    <scope>NUCLEOTIDE SEQUENCE [LARGE SCALE GENOMIC DNA]</scope>
    <source>
        <strain evidence="3">B10K-DU-021-33</strain>
        <tissue evidence="3">Mixed tissue sample</tissue>
    </source>
</reference>
<dbReference type="EMBL" id="VYZF01000031">
    <property type="protein sequence ID" value="NWT36179.1"/>
    <property type="molecule type" value="Genomic_DNA"/>
</dbReference>
<keyword evidence="2" id="KW-0812">Transmembrane</keyword>
<feature type="region of interest" description="Disordered" evidence="1">
    <location>
        <begin position="598"/>
        <end position="661"/>
    </location>
</feature>
<feature type="region of interest" description="Disordered" evidence="1">
    <location>
        <begin position="310"/>
        <end position="364"/>
    </location>
</feature>
<comment type="caution">
    <text evidence="3">The sequence shown here is derived from an EMBL/GenBank/DDBJ whole genome shotgun (WGS) entry which is preliminary data.</text>
</comment>
<feature type="region of interest" description="Disordered" evidence="1">
    <location>
        <begin position="737"/>
        <end position="768"/>
    </location>
</feature>
<protein>
    <submittedName>
        <fullName evidence="3">ARMD4 protein</fullName>
    </submittedName>
</protein>
<sequence>LHSGLVSLAGFWAHLFSAMSRSIGFNICVVTCSILLLSSSPPCLASQPLEERDMTKVQHGPWVGNGVEDERTGMLNSKNNPGPSEQSISEEPCGVSVNPSGTLLNEAFTVEGEMLPVSPSHVSPGSQGLGAHTSAVAVAAIDEEDLGPMKPELDEDDALKAMLTTAVTTPNPAVQEESVSGPISEATTEGGVEVEHSSAVLSANPLFGTAVEEEAAESSLHPSAVPQPTLYPSPPSWEAASDHPVIPTPQAHGVTSEVGMPRARTGSPLRSLAVRASVAAKHPLMVTEASLHLEGGTGVRGEELPTMAGTVTSHPMDTVPPDWDDTKPGDRSQGVSMSQEEMTEDLGATEPSQTPQGGVEEEEDVTRVLLLPASPPPNPGLAEETNCTMPVQGEELPAAPTDSGDALHTANLTGVDMADLDSLENISAVTAEEGKSILPSQPEAAVVTDTQSDLSPTLESSWKGVTQEVTAVAQEADAALSVVTLAPGATQGTGAASLLQENSGEDTQMTTAPGATQVPVAAGTSSMANTPDAEDLADVVLVTSENAVPAPGGLAATQSGQTEEPSSKTVVLVTPASMASSVRRTALPPVRKISTAVTYGLDRLESEEGEEEEEDEEEEEEEEEEEDEEDKDIDSMDESMEGDTELPGFTLPGETSQDPIAGLENPVAQLAGVSYQVPDTIEWEQQNQGLVRSWMEKLKDKAGYMSGMLVPVGVGIAGALFILGALYSIKIMNRRRRNGSKRHKRKQREFNSMQDRVMLLADSSEDEF</sequence>
<evidence type="ECO:0000256" key="1">
    <source>
        <dbReference type="SAM" id="MobiDB-lite"/>
    </source>
</evidence>
<dbReference type="InterPro" id="IPR031524">
    <property type="entry name" value="ARMH4"/>
</dbReference>
<dbReference type="PANTHER" id="PTHR21585">
    <property type="entry name" value="FULL-LENGTH CDNA CLONE CS0DC025YL05 OF NEUROBLASTOMA"/>
    <property type="match status" value="1"/>
</dbReference>
<dbReference type="PANTHER" id="PTHR21585:SF0">
    <property type="entry name" value="ARMADILLO-LIKE HELICAL DOMAIN-CONTAINING PROTEIN 4"/>
    <property type="match status" value="1"/>
</dbReference>
<feature type="non-terminal residue" evidence="3">
    <location>
        <position position="768"/>
    </location>
</feature>
<evidence type="ECO:0000256" key="2">
    <source>
        <dbReference type="SAM" id="Phobius"/>
    </source>
</evidence>